<dbReference type="PANTHER" id="PTHR32063">
    <property type="match status" value="1"/>
</dbReference>
<dbReference type="Gene3D" id="3.30.70.1320">
    <property type="entry name" value="Multidrug efflux transporter AcrB pore domain like"/>
    <property type="match status" value="1"/>
</dbReference>
<feature type="transmembrane region" description="Helical" evidence="1">
    <location>
        <begin position="456"/>
        <end position="478"/>
    </location>
</feature>
<keyword evidence="1" id="KW-0472">Membrane</keyword>
<dbReference type="InterPro" id="IPR027463">
    <property type="entry name" value="AcrB_DN_DC_subdom"/>
</dbReference>
<organism evidence="2 3">
    <name type="scientific">Iodobacter fluviatilis</name>
    <dbReference type="NCBI Taxonomy" id="537"/>
    <lineage>
        <taxon>Bacteria</taxon>
        <taxon>Pseudomonadati</taxon>
        <taxon>Pseudomonadota</taxon>
        <taxon>Betaproteobacteria</taxon>
        <taxon>Neisseriales</taxon>
        <taxon>Chitinibacteraceae</taxon>
        <taxon>Iodobacter</taxon>
    </lineage>
</organism>
<dbReference type="Gene3D" id="3.30.2090.10">
    <property type="entry name" value="Multidrug efflux transporter AcrB TolC docking domain, DN and DC subdomains"/>
    <property type="match status" value="2"/>
</dbReference>
<dbReference type="PRINTS" id="PR00702">
    <property type="entry name" value="ACRIFLAVINRP"/>
</dbReference>
<dbReference type="SUPFAM" id="SSF82866">
    <property type="entry name" value="Multidrug efflux transporter AcrB transmembrane domain"/>
    <property type="match status" value="2"/>
</dbReference>
<feature type="transmembrane region" description="Helical" evidence="1">
    <location>
        <begin position="484"/>
        <end position="506"/>
    </location>
</feature>
<protein>
    <submittedName>
        <fullName evidence="2">Nodulation protein NolG</fullName>
    </submittedName>
</protein>
<feature type="transmembrane region" description="Helical" evidence="1">
    <location>
        <begin position="930"/>
        <end position="955"/>
    </location>
</feature>
<dbReference type="Proteomes" id="UP000515917">
    <property type="component" value="Chromosome"/>
</dbReference>
<feature type="transmembrane region" description="Helical" evidence="1">
    <location>
        <begin position="1010"/>
        <end position="1033"/>
    </location>
</feature>
<reference evidence="2 3" key="1">
    <citation type="submission" date="2018-01" db="EMBL/GenBank/DDBJ databases">
        <title>Genome sequence of Iodobacter sp. strain PCH194 isolated from Indian Trans-Himalaya.</title>
        <authorList>
            <person name="Kumar V."/>
            <person name="Thakur V."/>
            <person name="Kumar S."/>
            <person name="Singh D."/>
        </authorList>
    </citation>
    <scope>NUCLEOTIDE SEQUENCE [LARGE SCALE GENOMIC DNA]</scope>
    <source>
        <strain evidence="2 3">PCH194</strain>
    </source>
</reference>
<evidence type="ECO:0000256" key="1">
    <source>
        <dbReference type="SAM" id="Phobius"/>
    </source>
</evidence>
<dbReference type="InterPro" id="IPR001036">
    <property type="entry name" value="Acrflvin-R"/>
</dbReference>
<feature type="transmembrane region" description="Helical" evidence="1">
    <location>
        <begin position="559"/>
        <end position="578"/>
    </location>
</feature>
<feature type="transmembrane region" description="Helical" evidence="1">
    <location>
        <begin position="874"/>
        <end position="893"/>
    </location>
</feature>
<proteinExistence type="predicted"/>
<feature type="transmembrane region" description="Helical" evidence="1">
    <location>
        <begin position="905"/>
        <end position="924"/>
    </location>
</feature>
<dbReference type="Gene3D" id="3.30.70.1430">
    <property type="entry name" value="Multidrug efflux transporter AcrB pore domain"/>
    <property type="match status" value="2"/>
</dbReference>
<keyword evidence="3" id="KW-1185">Reference proteome</keyword>
<dbReference type="GO" id="GO:0042910">
    <property type="term" value="F:xenobiotic transmembrane transporter activity"/>
    <property type="evidence" value="ECO:0007669"/>
    <property type="project" value="TreeGrafter"/>
</dbReference>
<keyword evidence="1" id="KW-0812">Transmembrane</keyword>
<dbReference type="SUPFAM" id="SSF82714">
    <property type="entry name" value="Multidrug efflux transporter AcrB TolC docking domain, DN and DC subdomains"/>
    <property type="match status" value="2"/>
</dbReference>
<sequence length="1053" mass="114153">MRMACQAVALSWRANLTSFERSLCMWITKVSIKHPVFATMVILALLVLGMASYGLLPVERMPPVASPQVFIQLSYPGASPEAIENDLIKPLEEQINTVNGVKHIWATAREGSAFMSVEFRMGANSAGGLQEIRDKVALIKPNFPKEAKDPLVLKADISGESEPVMQLALRSGTLSLRELSMLSEQMVIKRLRTAPGVGSINSNGLVNRQIQLRLRRDALNSYGLGVDQVMNAVREANQDVPAGRIVNGNNEQLVRLEGKIKDPKQFGKIIIARQANTPIYLEQVADVVDGEQENTSISRLDGQSVISLDVFPIQGANIVELGEGVKSAVEKMKASLPAGAELTVVQANSDDIKRALSDTKVTILEGGILTTLIVFMFLHSWRSTVITALTLPISVIATFIVVHACGFSLNMLTLMALSLSIGLLIDDAIVVRENIVRHLGMGKNHVQAAHEGTEEIGLAVMATTFAIVAVFVPVAFMHGIIGQFFFQFGITVTVAVLVSLFVSFTLDPMLSSLWHDPEGDRLKNWPRMGRFMAAFERQIEKLHHIYGRFLAWSLVKRKTVLAGAMAAFIASLFLLPFIGTEFEPKVDNGVLRLQLNTPIGSSLNYTDAKTKQIETALKSFKEVRSIQSAVGVQNSKNMAEITLKLVDRKQRRSQNDIEKEIRKVVGRVAGVELSVGGWKPIFITVFGPDPSQLTQITSDLMKKIAKIPGVVDLESSEKAFTPTLAIKIDNEAASDLGLNNAQIGSALRALISGETISHWLASDGQNYDVVVQLAESDRRTASDLGDLYLTSSKTNSDGSPLRVSLRQVATLENSSSSQQLKRLDMQRRVSLYANVQGRPSGTVSNEVQALLDKTELPPGYHFGAGGQQAEMQEAFAAFLGAIGLAVIFIYFVLASQFGSFLQPLAIMASLPFSLTGALLALFLTGTTINLFSMIGFMMLLGLAVKNAILLVDFANSAKRAGQSAKEALLEAGQVRLRPILMTTAAMIFGMLPMAIGLGEGGETQAAMGRSIIGGVISSTVLTLIVVPILYAYLDGWAVKRKARKALKLALATN</sequence>
<dbReference type="Gene3D" id="3.30.70.1440">
    <property type="entry name" value="Multidrug efflux transporter AcrB pore domain"/>
    <property type="match status" value="1"/>
</dbReference>
<dbReference type="GO" id="GO:0005886">
    <property type="term" value="C:plasma membrane"/>
    <property type="evidence" value="ECO:0007669"/>
    <property type="project" value="TreeGrafter"/>
</dbReference>
<dbReference type="AlphaFoldDB" id="A0A7G3G7Z6"/>
<feature type="transmembrane region" description="Helical" evidence="1">
    <location>
        <begin position="35"/>
        <end position="56"/>
    </location>
</feature>
<feature type="transmembrane region" description="Helical" evidence="1">
    <location>
        <begin position="385"/>
        <end position="409"/>
    </location>
</feature>
<dbReference type="KEGG" id="ifl:C1H71_07725"/>
<keyword evidence="1" id="KW-1133">Transmembrane helix</keyword>
<evidence type="ECO:0000313" key="3">
    <source>
        <dbReference type="Proteomes" id="UP000515917"/>
    </source>
</evidence>
<dbReference type="EMBL" id="CP025781">
    <property type="protein sequence ID" value="QBC43437.1"/>
    <property type="molecule type" value="Genomic_DNA"/>
</dbReference>
<feature type="transmembrane region" description="Helical" evidence="1">
    <location>
        <begin position="361"/>
        <end position="378"/>
    </location>
</feature>
<dbReference type="PANTHER" id="PTHR32063:SF0">
    <property type="entry name" value="SWARMING MOTILITY PROTEIN SWRC"/>
    <property type="match status" value="1"/>
</dbReference>
<evidence type="ECO:0000313" key="2">
    <source>
        <dbReference type="EMBL" id="QBC43437.1"/>
    </source>
</evidence>
<dbReference type="Gene3D" id="1.20.1640.10">
    <property type="entry name" value="Multidrug efflux transporter AcrB transmembrane domain"/>
    <property type="match status" value="2"/>
</dbReference>
<accession>A0A7G3G7Z6</accession>
<dbReference type="SUPFAM" id="SSF82693">
    <property type="entry name" value="Multidrug efflux transporter AcrB pore domain, PN1, PN2, PC1 and PC2 subdomains"/>
    <property type="match status" value="3"/>
</dbReference>
<dbReference type="Pfam" id="PF00873">
    <property type="entry name" value="ACR_tran"/>
    <property type="match status" value="1"/>
</dbReference>
<gene>
    <name evidence="2" type="ORF">C1H71_07725</name>
</gene>
<feature type="transmembrane region" description="Helical" evidence="1">
    <location>
        <begin position="976"/>
        <end position="998"/>
    </location>
</feature>
<name>A0A7G3G7Z6_9NEIS</name>